<protein>
    <submittedName>
        <fullName evidence="3">Hemerythrin domain-containing protein</fullName>
    </submittedName>
</protein>
<organism evidence="3 4">
    <name type="scientific">Denitromonas iodatirespirans</name>
    <dbReference type="NCBI Taxonomy" id="2795389"/>
    <lineage>
        <taxon>Bacteria</taxon>
        <taxon>Pseudomonadati</taxon>
        <taxon>Pseudomonadota</taxon>
        <taxon>Betaproteobacteria</taxon>
        <taxon>Rhodocyclales</taxon>
        <taxon>Zoogloeaceae</taxon>
        <taxon>Denitromonas</taxon>
    </lineage>
</organism>
<sequence length="181" mass="19911">MSHDDHRQNASDTPVGMFSNCHQGIVTQLEALASLPARAEAAIETRRMASALLAFFDDVLENHHTDEEQDLFPAVLRVAEAGSEADQANALVRQLTEEHRNLEKQWLALRSPLKQIAKGAAVPLDAAAVGRLVAGYQAHAKLEEDQFLPLAMHVLQRESNEMAALGLSLHIRHLKNLPGYV</sequence>
<accession>A0A944DEH5</accession>
<evidence type="ECO:0000259" key="2">
    <source>
        <dbReference type="Pfam" id="PF01814"/>
    </source>
</evidence>
<feature type="coiled-coil region" evidence="1">
    <location>
        <begin position="78"/>
        <end position="105"/>
    </location>
</feature>
<evidence type="ECO:0000313" key="4">
    <source>
        <dbReference type="Proteomes" id="UP000694660"/>
    </source>
</evidence>
<dbReference type="InterPro" id="IPR012312">
    <property type="entry name" value="Hemerythrin-like"/>
</dbReference>
<comment type="caution">
    <text evidence="3">The sequence shown here is derived from an EMBL/GenBank/DDBJ whole genome shotgun (WGS) entry which is preliminary data.</text>
</comment>
<dbReference type="Gene3D" id="1.20.120.520">
    <property type="entry name" value="nmb1532 protein domain like"/>
    <property type="match status" value="1"/>
</dbReference>
<gene>
    <name evidence="3" type="ORF">I8J34_17430</name>
</gene>
<dbReference type="RefSeq" id="WP_214362914.1">
    <property type="nucleotide sequence ID" value="NZ_JAEKFT010000022.1"/>
</dbReference>
<dbReference type="AlphaFoldDB" id="A0A944DEH5"/>
<dbReference type="Proteomes" id="UP000694660">
    <property type="component" value="Unassembled WGS sequence"/>
</dbReference>
<evidence type="ECO:0000313" key="3">
    <source>
        <dbReference type="EMBL" id="MBT0962968.1"/>
    </source>
</evidence>
<proteinExistence type="predicted"/>
<dbReference type="EMBL" id="JAEKFT010000022">
    <property type="protein sequence ID" value="MBT0962968.1"/>
    <property type="molecule type" value="Genomic_DNA"/>
</dbReference>
<keyword evidence="4" id="KW-1185">Reference proteome</keyword>
<feature type="domain" description="Hemerythrin-like" evidence="2">
    <location>
        <begin position="14"/>
        <end position="151"/>
    </location>
</feature>
<keyword evidence="1" id="KW-0175">Coiled coil</keyword>
<name>A0A944DEH5_DENI1</name>
<dbReference type="Pfam" id="PF01814">
    <property type="entry name" value="Hemerythrin"/>
    <property type="match status" value="1"/>
</dbReference>
<evidence type="ECO:0000256" key="1">
    <source>
        <dbReference type="SAM" id="Coils"/>
    </source>
</evidence>
<reference evidence="4" key="1">
    <citation type="journal article" date="2022" name="ISME J.">
        <title>Genetic and phylogenetic analysis of dissimilatory iodate-reducing bacteria identifies potential niches across the world's oceans.</title>
        <authorList>
            <person name="Reyes-Umana V."/>
            <person name="Henning Z."/>
            <person name="Lee K."/>
            <person name="Barnum T.P."/>
            <person name="Coates J.D."/>
        </authorList>
    </citation>
    <scope>NUCLEOTIDE SEQUENCE [LARGE SCALE GENOMIC DNA]</scope>
    <source>
        <strain evidence="4">IR12</strain>
    </source>
</reference>
<dbReference type="CDD" id="cd12108">
    <property type="entry name" value="Hr-like"/>
    <property type="match status" value="1"/>
</dbReference>